<comment type="caution">
    <text evidence="1">The sequence shown here is derived from an EMBL/GenBank/DDBJ whole genome shotgun (WGS) entry which is preliminary data.</text>
</comment>
<keyword evidence="2" id="KW-1185">Reference proteome</keyword>
<proteinExistence type="predicted"/>
<accession>A0A397IJK7</accession>
<dbReference type="OrthoDB" id="10261027at2759"/>
<dbReference type="SUPFAM" id="SSF56112">
    <property type="entry name" value="Protein kinase-like (PK-like)"/>
    <property type="match status" value="1"/>
</dbReference>
<protein>
    <recommendedName>
        <fullName evidence="3">Protein kinase domain-containing protein</fullName>
    </recommendedName>
</protein>
<dbReference type="EMBL" id="PQFF01000215">
    <property type="protein sequence ID" value="RHZ73213.1"/>
    <property type="molecule type" value="Genomic_DNA"/>
</dbReference>
<gene>
    <name evidence="1" type="ORF">Glove_232g109</name>
</gene>
<evidence type="ECO:0008006" key="3">
    <source>
        <dbReference type="Google" id="ProtNLM"/>
    </source>
</evidence>
<evidence type="ECO:0000313" key="1">
    <source>
        <dbReference type="EMBL" id="RHZ73213.1"/>
    </source>
</evidence>
<sequence length="145" mass="17354">MVEFCICWKKNNNAKRIEFIVSEIDLNCKGRRFNYNTFKDIKPIFVLQYAKDGNFRTYKIISKNWFEKLKLKCSRYNKGFMLYANENIIHRDLHSNNVMVHKGKLSKPLDANSHSFERGMCLYLDIDYLRDHKTHKGIETSDIYD</sequence>
<name>A0A397IJK7_9GLOM</name>
<dbReference type="AlphaFoldDB" id="A0A397IJK7"/>
<dbReference type="Proteomes" id="UP000266861">
    <property type="component" value="Unassembled WGS sequence"/>
</dbReference>
<evidence type="ECO:0000313" key="2">
    <source>
        <dbReference type="Proteomes" id="UP000266861"/>
    </source>
</evidence>
<reference evidence="1 2" key="1">
    <citation type="submission" date="2018-08" db="EMBL/GenBank/DDBJ databases">
        <title>Genome and evolution of the arbuscular mycorrhizal fungus Diversispora epigaea (formerly Glomus versiforme) and its bacterial endosymbionts.</title>
        <authorList>
            <person name="Sun X."/>
            <person name="Fei Z."/>
            <person name="Harrison M."/>
        </authorList>
    </citation>
    <scope>NUCLEOTIDE SEQUENCE [LARGE SCALE GENOMIC DNA]</scope>
    <source>
        <strain evidence="1 2">IT104</strain>
    </source>
</reference>
<dbReference type="InterPro" id="IPR011009">
    <property type="entry name" value="Kinase-like_dom_sf"/>
</dbReference>
<organism evidence="1 2">
    <name type="scientific">Diversispora epigaea</name>
    <dbReference type="NCBI Taxonomy" id="1348612"/>
    <lineage>
        <taxon>Eukaryota</taxon>
        <taxon>Fungi</taxon>
        <taxon>Fungi incertae sedis</taxon>
        <taxon>Mucoromycota</taxon>
        <taxon>Glomeromycotina</taxon>
        <taxon>Glomeromycetes</taxon>
        <taxon>Diversisporales</taxon>
        <taxon>Diversisporaceae</taxon>
        <taxon>Diversispora</taxon>
    </lineage>
</organism>